<accession>A0A1G6H0Q4</accession>
<sequence>MNTLTDETLDLAERLEAAVTLDGVLNESAIATALDVPRAAAANQIRRLVADGAIRPFEQTRSYVLTTEACEGLRNRWARSWALAVWPADS</sequence>
<protein>
    <submittedName>
        <fullName evidence="1">Uncharacterized protein</fullName>
    </submittedName>
</protein>
<dbReference type="AlphaFoldDB" id="A0A1G6H0Q4"/>
<keyword evidence="2" id="KW-1185">Reference proteome</keyword>
<dbReference type="Proteomes" id="UP000199039">
    <property type="component" value="Unassembled WGS sequence"/>
</dbReference>
<dbReference type="EMBL" id="FMYH01000001">
    <property type="protein sequence ID" value="SDB87887.1"/>
    <property type="molecule type" value="Genomic_DNA"/>
</dbReference>
<dbReference type="STRING" id="1814289.SAMN05216410_0634"/>
<proteinExistence type="predicted"/>
<reference evidence="1 2" key="1">
    <citation type="submission" date="2016-09" db="EMBL/GenBank/DDBJ databases">
        <authorList>
            <person name="Capua I."/>
            <person name="De Benedictis P."/>
            <person name="Joannis T."/>
            <person name="Lombin L.H."/>
            <person name="Cattoli G."/>
        </authorList>
    </citation>
    <scope>NUCLEOTIDE SEQUENCE [LARGE SCALE GENOMIC DNA]</scope>
    <source>
        <strain evidence="1 2">ISLP-3</strain>
    </source>
</reference>
<evidence type="ECO:0000313" key="2">
    <source>
        <dbReference type="Proteomes" id="UP000199039"/>
    </source>
</evidence>
<gene>
    <name evidence="1" type="ORF">SAMN05216410_0634</name>
</gene>
<name>A0A1G6H0Q4_9MICO</name>
<organism evidence="1 2">
    <name type="scientific">Sanguibacter gelidistatuariae</name>
    <dbReference type="NCBI Taxonomy" id="1814289"/>
    <lineage>
        <taxon>Bacteria</taxon>
        <taxon>Bacillati</taxon>
        <taxon>Actinomycetota</taxon>
        <taxon>Actinomycetes</taxon>
        <taxon>Micrococcales</taxon>
        <taxon>Sanguibacteraceae</taxon>
        <taxon>Sanguibacter</taxon>
    </lineage>
</organism>
<evidence type="ECO:0000313" key="1">
    <source>
        <dbReference type="EMBL" id="SDB87887.1"/>
    </source>
</evidence>
<dbReference type="RefSeq" id="WP_093180720.1">
    <property type="nucleotide sequence ID" value="NZ_FMYH01000001.1"/>
</dbReference>